<reference evidence="2" key="1">
    <citation type="submission" date="2022-08" db="EMBL/GenBank/DDBJ databases">
        <title>A Global Phylogenomic Analysis of the Shiitake Genus Lentinula.</title>
        <authorList>
            <consortium name="DOE Joint Genome Institute"/>
            <person name="Sierra-Patev S."/>
            <person name="Min B."/>
            <person name="Naranjo-Ortiz M."/>
            <person name="Looney B."/>
            <person name="Konkel Z."/>
            <person name="Slot J.C."/>
            <person name="Sakamoto Y."/>
            <person name="Steenwyk J.L."/>
            <person name="Rokas A."/>
            <person name="Carro J."/>
            <person name="Camarero S."/>
            <person name="Ferreira P."/>
            <person name="Molpeceres G."/>
            <person name="Ruiz-Duenas F.J."/>
            <person name="Serrano A."/>
            <person name="Henrissat B."/>
            <person name="Drula E."/>
            <person name="Hughes K.W."/>
            <person name="Mata J.L."/>
            <person name="Ishikawa N.K."/>
            <person name="Vargas-Isla R."/>
            <person name="Ushijima S."/>
            <person name="Smith C.A."/>
            <person name="Ahrendt S."/>
            <person name="Andreopoulos W."/>
            <person name="He G."/>
            <person name="Labutti K."/>
            <person name="Lipzen A."/>
            <person name="Ng V."/>
            <person name="Riley R."/>
            <person name="Sandor L."/>
            <person name="Barry K."/>
            <person name="Martinez A.T."/>
            <person name="Xiao Y."/>
            <person name="Gibbons J.G."/>
            <person name="Terashima K."/>
            <person name="Grigoriev I.V."/>
            <person name="Hibbett D.S."/>
        </authorList>
    </citation>
    <scope>NUCLEOTIDE SEQUENCE</scope>
    <source>
        <strain evidence="2">RHP3577 ss4</strain>
    </source>
</reference>
<sequence length="67" mass="7528">MNLRILLLSICNALYTLAKWYFRIGCSCRKCGNTDIPAQTGKPCSISKYPFVSPSPFDPEGTIEHEM</sequence>
<name>A0ABQ8V1W0_9AGAR</name>
<keyword evidence="1" id="KW-0732">Signal</keyword>
<evidence type="ECO:0000313" key="2">
    <source>
        <dbReference type="EMBL" id="KAJ4467836.1"/>
    </source>
</evidence>
<gene>
    <name evidence="2" type="ORF">C8R41DRAFT_854909</name>
</gene>
<proteinExistence type="predicted"/>
<feature type="signal peptide" evidence="1">
    <location>
        <begin position="1"/>
        <end position="18"/>
    </location>
</feature>
<organism evidence="2 3">
    <name type="scientific">Lentinula lateritia</name>
    <dbReference type="NCBI Taxonomy" id="40482"/>
    <lineage>
        <taxon>Eukaryota</taxon>
        <taxon>Fungi</taxon>
        <taxon>Dikarya</taxon>
        <taxon>Basidiomycota</taxon>
        <taxon>Agaricomycotina</taxon>
        <taxon>Agaricomycetes</taxon>
        <taxon>Agaricomycetidae</taxon>
        <taxon>Agaricales</taxon>
        <taxon>Marasmiineae</taxon>
        <taxon>Omphalotaceae</taxon>
        <taxon>Lentinula</taxon>
    </lineage>
</organism>
<evidence type="ECO:0000313" key="3">
    <source>
        <dbReference type="Proteomes" id="UP001150217"/>
    </source>
</evidence>
<feature type="non-terminal residue" evidence="2">
    <location>
        <position position="67"/>
    </location>
</feature>
<dbReference type="Proteomes" id="UP001150217">
    <property type="component" value="Unassembled WGS sequence"/>
</dbReference>
<feature type="chain" id="PRO_5046222809" evidence="1">
    <location>
        <begin position="19"/>
        <end position="67"/>
    </location>
</feature>
<dbReference type="EMBL" id="JANVFT010000104">
    <property type="protein sequence ID" value="KAJ4467836.1"/>
    <property type="molecule type" value="Genomic_DNA"/>
</dbReference>
<evidence type="ECO:0000256" key="1">
    <source>
        <dbReference type="SAM" id="SignalP"/>
    </source>
</evidence>
<keyword evidence="3" id="KW-1185">Reference proteome</keyword>
<accession>A0ABQ8V1W0</accession>
<comment type="caution">
    <text evidence="2">The sequence shown here is derived from an EMBL/GenBank/DDBJ whole genome shotgun (WGS) entry which is preliminary data.</text>
</comment>
<protein>
    <submittedName>
        <fullName evidence="2">Uncharacterized protein</fullName>
    </submittedName>
</protein>